<evidence type="ECO:0000313" key="4">
    <source>
        <dbReference type="Proteomes" id="UP000060602"/>
    </source>
</evidence>
<evidence type="ECO:0000259" key="2">
    <source>
        <dbReference type="Pfam" id="PF00582"/>
    </source>
</evidence>
<protein>
    <submittedName>
        <fullName evidence="3">Universal stress protein</fullName>
    </submittedName>
</protein>
<reference evidence="4" key="1">
    <citation type="submission" date="2015-12" db="EMBL/GenBank/DDBJ databases">
        <title>FDA dAtabase for Regulatory Grade micrObial Sequences (FDA-ARGOS): Supporting development and validation of Infectious Disease Dx tests.</title>
        <authorList>
            <person name="Case J."/>
            <person name="Tallon L."/>
            <person name="Sadzewicz L."/>
            <person name="Sengamalay N."/>
            <person name="Ott S."/>
            <person name="Godinez A."/>
            <person name="Nagaraj S."/>
            <person name="Nadendla S."/>
            <person name="Sichtig H."/>
        </authorList>
    </citation>
    <scope>NUCLEOTIDE SEQUENCE [LARGE SCALE GENOMIC DNA]</scope>
    <source>
        <strain evidence="4">FDAARGOS_147</strain>
    </source>
</reference>
<dbReference type="InterPro" id="IPR006015">
    <property type="entry name" value="Universal_stress_UspA"/>
</dbReference>
<dbReference type="RefSeq" id="WP_006390932.1">
    <property type="nucleotide sequence ID" value="NZ_CP014060.2"/>
</dbReference>
<dbReference type="SUPFAM" id="SSF52402">
    <property type="entry name" value="Adenine nucleotide alpha hydrolases-like"/>
    <property type="match status" value="1"/>
</dbReference>
<proteinExistence type="inferred from homology"/>
<dbReference type="PANTHER" id="PTHR46268:SF6">
    <property type="entry name" value="UNIVERSAL STRESS PROTEIN UP12"/>
    <property type="match status" value="1"/>
</dbReference>
<name>A0A0X8P328_ALCXX</name>
<feature type="domain" description="UspA" evidence="2">
    <location>
        <begin position="3"/>
        <end position="142"/>
    </location>
</feature>
<evidence type="ECO:0000313" key="3">
    <source>
        <dbReference type="EMBL" id="AMG39016.1"/>
    </source>
</evidence>
<dbReference type="InterPro" id="IPR006016">
    <property type="entry name" value="UspA"/>
</dbReference>
<dbReference type="EMBL" id="CP014060">
    <property type="protein sequence ID" value="AMG39016.1"/>
    <property type="molecule type" value="Genomic_DNA"/>
</dbReference>
<dbReference type="PANTHER" id="PTHR46268">
    <property type="entry name" value="STRESS RESPONSE PROTEIN NHAX"/>
    <property type="match status" value="1"/>
</dbReference>
<comment type="similarity">
    <text evidence="1">Belongs to the universal stress protein A family.</text>
</comment>
<organism evidence="3 4">
    <name type="scientific">Alcaligenes xylosoxydans xylosoxydans</name>
    <name type="common">Achromobacter xylosoxidans</name>
    <dbReference type="NCBI Taxonomy" id="85698"/>
    <lineage>
        <taxon>Bacteria</taxon>
        <taxon>Pseudomonadati</taxon>
        <taxon>Pseudomonadota</taxon>
        <taxon>Betaproteobacteria</taxon>
        <taxon>Burkholderiales</taxon>
        <taxon>Alcaligenaceae</taxon>
        <taxon>Achromobacter</taxon>
    </lineage>
</organism>
<evidence type="ECO:0000256" key="1">
    <source>
        <dbReference type="ARBA" id="ARBA00008791"/>
    </source>
</evidence>
<dbReference type="PRINTS" id="PR01438">
    <property type="entry name" value="UNVRSLSTRESS"/>
</dbReference>
<dbReference type="Proteomes" id="UP000060602">
    <property type="component" value="Chromosome"/>
</dbReference>
<accession>A0A0X8P328</accession>
<dbReference type="Pfam" id="PF00582">
    <property type="entry name" value="Usp"/>
    <property type="match status" value="1"/>
</dbReference>
<sequence length="142" mass="15362">MLHILVPVDGSDNANRAVLHARQLAQGARDARIHLLNIQTPPQGRAGLSRLVTQDMIDEYYVREGQEAADDARKLLDVTGTDYTSHVEFGNAAVEIANYAQQHQCARIVMGTRGHGALAGMLIGSVANQVVQLAEVPVTLVR</sequence>
<gene>
    <name evidence="3" type="ORF">AL504_25150</name>
</gene>
<dbReference type="Gene3D" id="3.40.50.620">
    <property type="entry name" value="HUPs"/>
    <property type="match status" value="1"/>
</dbReference>
<dbReference type="InterPro" id="IPR014729">
    <property type="entry name" value="Rossmann-like_a/b/a_fold"/>
</dbReference>
<dbReference type="AlphaFoldDB" id="A0A0X8P328"/>
<dbReference type="CDD" id="cd00293">
    <property type="entry name" value="USP-like"/>
    <property type="match status" value="1"/>
</dbReference>